<protein>
    <submittedName>
        <fullName evidence="1">Uncharacterized protein</fullName>
    </submittedName>
</protein>
<comment type="caution">
    <text evidence="1">The sequence shown here is derived from an EMBL/GenBank/DDBJ whole genome shotgun (WGS) entry which is preliminary data.</text>
</comment>
<dbReference type="Proteomes" id="UP000290289">
    <property type="component" value="Chromosome 17"/>
</dbReference>
<dbReference type="EMBL" id="RDQH01000343">
    <property type="protein sequence ID" value="RXH67515.1"/>
    <property type="molecule type" value="Genomic_DNA"/>
</dbReference>
<sequence length="82" mass="8942">MALRSKVEQDEVMVARFGGRTSVWLVQVLAPSRHRSSSPRLGPSALRCVTSAFNASTKGPEVTRFTAGFAKDKGIGRRTFSM</sequence>
<reference evidence="1 2" key="1">
    <citation type="submission" date="2018-10" db="EMBL/GenBank/DDBJ databases">
        <title>A high-quality apple genome assembly.</title>
        <authorList>
            <person name="Hu J."/>
        </authorList>
    </citation>
    <scope>NUCLEOTIDE SEQUENCE [LARGE SCALE GENOMIC DNA]</scope>
    <source>
        <strain evidence="2">cv. HFTH1</strain>
        <tissue evidence="1">Young leaf</tissue>
    </source>
</reference>
<accession>A0A498HDK6</accession>
<organism evidence="1 2">
    <name type="scientific">Malus domestica</name>
    <name type="common">Apple</name>
    <name type="synonym">Pyrus malus</name>
    <dbReference type="NCBI Taxonomy" id="3750"/>
    <lineage>
        <taxon>Eukaryota</taxon>
        <taxon>Viridiplantae</taxon>
        <taxon>Streptophyta</taxon>
        <taxon>Embryophyta</taxon>
        <taxon>Tracheophyta</taxon>
        <taxon>Spermatophyta</taxon>
        <taxon>Magnoliopsida</taxon>
        <taxon>eudicotyledons</taxon>
        <taxon>Gunneridae</taxon>
        <taxon>Pentapetalae</taxon>
        <taxon>rosids</taxon>
        <taxon>fabids</taxon>
        <taxon>Rosales</taxon>
        <taxon>Rosaceae</taxon>
        <taxon>Amygdaloideae</taxon>
        <taxon>Maleae</taxon>
        <taxon>Malus</taxon>
    </lineage>
</organism>
<evidence type="ECO:0000313" key="2">
    <source>
        <dbReference type="Proteomes" id="UP000290289"/>
    </source>
</evidence>
<evidence type="ECO:0000313" key="1">
    <source>
        <dbReference type="EMBL" id="RXH67515.1"/>
    </source>
</evidence>
<dbReference type="AlphaFoldDB" id="A0A498HDK6"/>
<keyword evidence="2" id="KW-1185">Reference proteome</keyword>
<proteinExistence type="predicted"/>
<gene>
    <name evidence="1" type="ORF">DVH24_027662</name>
</gene>
<name>A0A498HDK6_MALDO</name>